<accession>A0ABU2FGV1</accession>
<evidence type="ECO:0000313" key="1">
    <source>
        <dbReference type="EMBL" id="MDS0261488.1"/>
    </source>
</evidence>
<sequence length="969" mass="110784">MRFYVPEWDDAVDADYDFEHDERSDPHRQERELNYIWDIFEKDSTPIDGVLISREQVESTTKKADRICEHGVYDDPILDIPEWLPTISDCGAWGYKSLPFPPYGNQDMLEFYETLDVSVGVTIDHLVLGSGKEKGRLYLDERALGHNIRKSDIPSAVTDAVDLMIDEWPDEWPEYVEEYEPSLRSQEEPRQFTATDFEGDVDAVLERLEDDPRAVYRQDDKQFRYDLTLDNAAEMWDLYQAGDYPFRLMVAIQGWTVESYAAAAEDVLNMGYDYLGIGGVAGSPVHEVRKIVKSVGKTVKDYERTNQTRIDTHVFGFAKSDAFETIGRSGMSSFDSASMLRSAWTGGQNYRVDGDERYDAIRVQYPAHGADISDAIETALRGRETLIALRAFAEDRSIVEALREWEAEASKTLTETITYMRNHRHDGRFNASRLRDVEAALREDFDYASKLQAYFSDDLRSRLIKLLRGDSKENPEPFAEYIELLAAARTELNRFPRMVEILEREEARADGMDAFERLWFILQDYAIWIGNEDLLEAYQELLSNRPWEDCGCPICTEHGIEVCIFRGNDRNRRRGFHNTAKFYEEFSEALPKTLILTKGSASFSNYETTEDYLASEQAQFWSEVHDLPVAEIGAFDANGVHEWWAETPRTVSFASTKTAETLEEYLGRYEELYLFNPGEDTDQTLGGSTVDVDCDIQDFDDPQELRETLLSDLGRNYAVGADFAPHKPVLSVDDGLDILIIDQCSGSKYVSDSDLMFGPEEIDASSKQEILSRPNTNGVPANKLYTGRQQESISTAVRHLRSNGHNVERYFISAGFGLVGEEEALPPYEVTFSGMSVSEIRERSAKLGIKEDLWRILDQREFDIVFFPLGKDYYKSIDIDTTVQRIQPDRIGVVFNRELVDEQYENIVSVPARTEDAKRHETIVIGLKGVYMENFARNVSDVRELDPDSISILCRYVEEDSTQAAIEKF</sequence>
<reference evidence="1 2" key="1">
    <citation type="submission" date="2022-06" db="EMBL/GenBank/DDBJ databases">
        <title>Haloarcula sp. a new haloarchaeum isolate from saline soil.</title>
        <authorList>
            <person name="Strakova D."/>
            <person name="Galisteo C."/>
            <person name="Sanchez-Porro C."/>
            <person name="Ventosa A."/>
        </authorList>
    </citation>
    <scope>NUCLEOTIDE SEQUENCE [LARGE SCALE GENOMIC DNA]</scope>
    <source>
        <strain evidence="1 2">S1CR25-12</strain>
    </source>
</reference>
<proteinExistence type="predicted"/>
<dbReference type="InterPro" id="IPR036511">
    <property type="entry name" value="TGT-like_sf"/>
</dbReference>
<name>A0ABU2FGV1_9EURY</name>
<comment type="caution">
    <text evidence="1">The sequence shown here is derived from an EMBL/GenBank/DDBJ whole genome shotgun (WGS) entry which is preliminary data.</text>
</comment>
<dbReference type="EMBL" id="JAMQON010000007">
    <property type="protein sequence ID" value="MDS0261488.1"/>
    <property type="molecule type" value="Genomic_DNA"/>
</dbReference>
<protein>
    <submittedName>
        <fullName evidence="1">Queuine tRNA-ribosyltransferase tRNA-guanine transglycosylase</fullName>
    </submittedName>
</protein>
<dbReference type="Proteomes" id="UP001259659">
    <property type="component" value="Unassembled WGS sequence"/>
</dbReference>
<dbReference type="Gene3D" id="3.20.20.105">
    <property type="entry name" value="Queuine tRNA-ribosyltransferase-like"/>
    <property type="match status" value="1"/>
</dbReference>
<keyword evidence="2" id="KW-1185">Reference proteome</keyword>
<gene>
    <name evidence="1" type="ORF">NDI56_18965</name>
</gene>
<organism evidence="1 2">
    <name type="scientific">Haloarcula saliterrae</name>
    <dbReference type="NCBI Taxonomy" id="2950534"/>
    <lineage>
        <taxon>Archaea</taxon>
        <taxon>Methanobacteriati</taxon>
        <taxon>Methanobacteriota</taxon>
        <taxon>Stenosarchaea group</taxon>
        <taxon>Halobacteria</taxon>
        <taxon>Halobacteriales</taxon>
        <taxon>Haloarculaceae</taxon>
        <taxon>Haloarcula</taxon>
    </lineage>
</organism>
<dbReference type="RefSeq" id="WP_310921345.1">
    <property type="nucleotide sequence ID" value="NZ_JAMQON010000007.1"/>
</dbReference>
<evidence type="ECO:0000313" key="2">
    <source>
        <dbReference type="Proteomes" id="UP001259659"/>
    </source>
</evidence>
<dbReference type="SUPFAM" id="SSF51713">
    <property type="entry name" value="tRNA-guanine transglycosylase"/>
    <property type="match status" value="1"/>
</dbReference>